<dbReference type="Pfam" id="PF03279">
    <property type="entry name" value="Lip_A_acyltrans"/>
    <property type="match status" value="1"/>
</dbReference>
<keyword evidence="3" id="KW-0997">Cell inner membrane</keyword>
<dbReference type="PIRSF" id="PIRSF026649">
    <property type="entry name" value="MsbB"/>
    <property type="match status" value="1"/>
</dbReference>
<evidence type="ECO:0000256" key="5">
    <source>
        <dbReference type="ARBA" id="ARBA00023136"/>
    </source>
</evidence>
<dbReference type="EMBL" id="JABVCQ010000027">
    <property type="protein sequence ID" value="MBB1126845.1"/>
    <property type="molecule type" value="Genomic_DNA"/>
</dbReference>
<keyword evidence="6 8" id="KW-0012">Acyltransferase</keyword>
<comment type="caution">
    <text evidence="8">The sequence shown here is derived from an EMBL/GenBank/DDBJ whole genome shotgun (WGS) entry which is preliminary data.</text>
</comment>
<evidence type="ECO:0000256" key="1">
    <source>
        <dbReference type="ARBA" id="ARBA00004533"/>
    </source>
</evidence>
<accession>A0A839HD19</accession>
<dbReference type="InterPro" id="IPR004960">
    <property type="entry name" value="LipA_acyltrans"/>
</dbReference>
<keyword evidence="5 7" id="KW-0472">Membrane</keyword>
<proteinExistence type="predicted"/>
<feature type="transmembrane region" description="Helical" evidence="7">
    <location>
        <begin position="26"/>
        <end position="49"/>
    </location>
</feature>
<name>A0A839HD19_9GAMM</name>
<dbReference type="GO" id="GO:0009247">
    <property type="term" value="P:glycolipid biosynthetic process"/>
    <property type="evidence" value="ECO:0007669"/>
    <property type="project" value="UniProtKB-ARBA"/>
</dbReference>
<dbReference type="RefSeq" id="WP_182584473.1">
    <property type="nucleotide sequence ID" value="NZ_JABVCQ010000027.1"/>
</dbReference>
<sequence>MTSATRTVLLTLKHWPTWLLIGLLRLLVYLPFPILALCGYSIGQVLYFFNRRRRHVALTNIRFCLPELNEKQRRRLIRQHFGYLGQAAVCQGISWYSSRRRLSRIVRIKNRAIIDTYLAQQQPIIVLVPHFIGLELGGTAFTALVHSGMYMYQRLRNPIIDGQVKYGRTRFGSIPIERHAKLRPVLRELKRGTPLFYLPDQDAGKRRGVFVPFCGMPAATVPTLGRLAQLSKARIIPAYARFLPWGMGLELRFGDALLDIPSGDDIADAARMNQLIEAELHTMPAQYFWVHRRFKTRPPGTAAVYSY</sequence>
<comment type="subcellular location">
    <subcellularLocation>
        <location evidence="1">Cell inner membrane</location>
    </subcellularLocation>
</comment>
<dbReference type="AlphaFoldDB" id="A0A839HD19"/>
<keyword evidence="2" id="KW-1003">Cell membrane</keyword>
<protein>
    <submittedName>
        <fullName evidence="8">Lysophospholipid acyltransferase family protein</fullName>
    </submittedName>
</protein>
<dbReference type="GO" id="GO:0016746">
    <property type="term" value="F:acyltransferase activity"/>
    <property type="evidence" value="ECO:0007669"/>
    <property type="project" value="UniProtKB-KW"/>
</dbReference>
<dbReference type="CDD" id="cd07984">
    <property type="entry name" value="LPLAT_LABLAT-like"/>
    <property type="match status" value="1"/>
</dbReference>
<organism evidence="8 9">
    <name type="scientific">Thiospirillum jenense</name>
    <dbReference type="NCBI Taxonomy" id="1653858"/>
    <lineage>
        <taxon>Bacteria</taxon>
        <taxon>Pseudomonadati</taxon>
        <taxon>Pseudomonadota</taxon>
        <taxon>Gammaproteobacteria</taxon>
        <taxon>Chromatiales</taxon>
        <taxon>Chromatiaceae</taxon>
        <taxon>Thiospirillum</taxon>
    </lineage>
</organism>
<evidence type="ECO:0000256" key="6">
    <source>
        <dbReference type="ARBA" id="ARBA00023315"/>
    </source>
</evidence>
<keyword evidence="9" id="KW-1185">Reference proteome</keyword>
<dbReference type="GO" id="GO:0005886">
    <property type="term" value="C:plasma membrane"/>
    <property type="evidence" value="ECO:0007669"/>
    <property type="project" value="UniProtKB-SubCell"/>
</dbReference>
<keyword evidence="7" id="KW-1133">Transmembrane helix</keyword>
<dbReference type="PANTHER" id="PTHR30606">
    <property type="entry name" value="LIPID A BIOSYNTHESIS LAUROYL ACYLTRANSFERASE"/>
    <property type="match status" value="1"/>
</dbReference>
<evidence type="ECO:0000313" key="9">
    <source>
        <dbReference type="Proteomes" id="UP000548632"/>
    </source>
</evidence>
<keyword evidence="7" id="KW-0812">Transmembrane</keyword>
<gene>
    <name evidence="8" type="ORF">HUK38_11495</name>
</gene>
<dbReference type="PANTHER" id="PTHR30606:SF9">
    <property type="entry name" value="LIPID A BIOSYNTHESIS LAUROYLTRANSFERASE"/>
    <property type="match status" value="1"/>
</dbReference>
<keyword evidence="4 8" id="KW-0808">Transferase</keyword>
<evidence type="ECO:0000256" key="3">
    <source>
        <dbReference type="ARBA" id="ARBA00022519"/>
    </source>
</evidence>
<evidence type="ECO:0000256" key="4">
    <source>
        <dbReference type="ARBA" id="ARBA00022679"/>
    </source>
</evidence>
<evidence type="ECO:0000256" key="7">
    <source>
        <dbReference type="SAM" id="Phobius"/>
    </source>
</evidence>
<evidence type="ECO:0000256" key="2">
    <source>
        <dbReference type="ARBA" id="ARBA00022475"/>
    </source>
</evidence>
<reference evidence="8 9" key="1">
    <citation type="journal article" date="2020" name="Arch. Microbiol.">
        <title>The genome sequence of the giant phototrophic gammaproteobacterium Thiospirillum jenense gives insight into its physiological properties and phylogenetic relationships.</title>
        <authorList>
            <person name="Imhoff J.F."/>
            <person name="Meyer T.E."/>
            <person name="Kyndt J.A."/>
        </authorList>
    </citation>
    <scope>NUCLEOTIDE SEQUENCE [LARGE SCALE GENOMIC DNA]</scope>
    <source>
        <strain evidence="8 9">DSM 216</strain>
    </source>
</reference>
<evidence type="ECO:0000313" key="8">
    <source>
        <dbReference type="EMBL" id="MBB1126845.1"/>
    </source>
</evidence>
<dbReference type="Proteomes" id="UP000548632">
    <property type="component" value="Unassembled WGS sequence"/>
</dbReference>